<feature type="transmembrane region" description="Helical" evidence="5">
    <location>
        <begin position="151"/>
        <end position="174"/>
    </location>
</feature>
<dbReference type="Proteomes" id="UP000306196">
    <property type="component" value="Unassembled WGS sequence"/>
</dbReference>
<protein>
    <submittedName>
        <fullName evidence="7">O-antigen ligase family protein</fullName>
    </submittedName>
</protein>
<gene>
    <name evidence="7" type="ORF">FEM03_18035</name>
</gene>
<evidence type="ECO:0000256" key="2">
    <source>
        <dbReference type="ARBA" id="ARBA00022692"/>
    </source>
</evidence>
<feature type="transmembrane region" description="Helical" evidence="5">
    <location>
        <begin position="351"/>
        <end position="368"/>
    </location>
</feature>
<feature type="transmembrane region" description="Helical" evidence="5">
    <location>
        <begin position="450"/>
        <end position="469"/>
    </location>
</feature>
<evidence type="ECO:0000313" key="7">
    <source>
        <dbReference type="EMBL" id="TLD69272.1"/>
    </source>
</evidence>
<keyword evidence="2 5" id="KW-0812">Transmembrane</keyword>
<sequence>MAYRFALFFLFLWYVRPQDWFPGLIGVNIIRPVMLIWVALLLFGDMRSRTPLRGILKTPHDWLVLAYFLYVVFTAPAGVSVFSGFFPLVVFYGLTVQSLSSWDKVLGYLKWWNWMLLALALMGVLSLYGLDITGGKPITDSMQGRLSLGTWMHNNPNALGHSVVAAIPLSYVLWFWRGSLFQRAVMFPAFMILAGMCAWETQSKGSYVVGGMLTVLIFVIGRPKFVQIGAIAMAAVLGVGALSFLPRMEQMGNLRADEGVLGRLMAWEQARQATKDHATGVGWKQFIAFIPWVAEGNRPVIVAKATHSSYVQVAADLGIYGLFLYLAAQLVALRTLLVLRPRDEEQERCRRALILLIAANMISGWMINRQYHTEYFLMIAVAAAIHRLTVAEELTKAEEAKAEAARLEEAKFLDKAPVAQLTPVLIFQASGPGLVKSDSVPQIKKFWNRFGWLDLMVAGSATWLTIWIWDYIMANL</sequence>
<feature type="transmembrane region" description="Helical" evidence="5">
    <location>
        <begin position="111"/>
        <end position="130"/>
    </location>
</feature>
<organism evidence="7 8">
    <name type="scientific">Phragmitibacter flavus</name>
    <dbReference type="NCBI Taxonomy" id="2576071"/>
    <lineage>
        <taxon>Bacteria</taxon>
        <taxon>Pseudomonadati</taxon>
        <taxon>Verrucomicrobiota</taxon>
        <taxon>Verrucomicrobiia</taxon>
        <taxon>Verrucomicrobiales</taxon>
        <taxon>Verrucomicrobiaceae</taxon>
        <taxon>Phragmitibacter</taxon>
    </lineage>
</organism>
<dbReference type="Pfam" id="PF04932">
    <property type="entry name" value="Wzy_C"/>
    <property type="match status" value="1"/>
</dbReference>
<dbReference type="OrthoDB" id="185850at2"/>
<comment type="subcellular location">
    <subcellularLocation>
        <location evidence="1">Membrane</location>
        <topology evidence="1">Multi-pass membrane protein</topology>
    </subcellularLocation>
</comment>
<name>A0A5R8KAC5_9BACT</name>
<dbReference type="AlphaFoldDB" id="A0A5R8KAC5"/>
<evidence type="ECO:0000259" key="6">
    <source>
        <dbReference type="Pfam" id="PF04932"/>
    </source>
</evidence>
<reference evidence="7 8" key="1">
    <citation type="submission" date="2019-05" db="EMBL/GenBank/DDBJ databases">
        <title>Verrucobacter flavum gen. nov., sp. nov. a new member of the family Verrucomicrobiaceae.</title>
        <authorList>
            <person name="Szuroczki S."/>
            <person name="Abbaszade G."/>
            <person name="Szabo A."/>
            <person name="Felfoldi T."/>
            <person name="Schumann P."/>
            <person name="Boka K."/>
            <person name="Keki Z."/>
            <person name="Toumi M."/>
            <person name="Toth E."/>
        </authorList>
    </citation>
    <scope>NUCLEOTIDE SEQUENCE [LARGE SCALE GENOMIC DNA]</scope>
    <source>
        <strain evidence="7 8">MG-N-17</strain>
    </source>
</reference>
<dbReference type="InterPro" id="IPR051533">
    <property type="entry name" value="WaaL-like"/>
</dbReference>
<dbReference type="PANTHER" id="PTHR37422">
    <property type="entry name" value="TEICHURONIC ACID BIOSYNTHESIS PROTEIN TUAE"/>
    <property type="match status" value="1"/>
</dbReference>
<feature type="transmembrane region" description="Helical" evidence="5">
    <location>
        <begin position="27"/>
        <end position="44"/>
    </location>
</feature>
<proteinExistence type="predicted"/>
<feature type="transmembrane region" description="Helical" evidence="5">
    <location>
        <begin position="228"/>
        <end position="245"/>
    </location>
</feature>
<keyword evidence="3 5" id="KW-1133">Transmembrane helix</keyword>
<evidence type="ECO:0000256" key="5">
    <source>
        <dbReference type="SAM" id="Phobius"/>
    </source>
</evidence>
<keyword evidence="4 5" id="KW-0472">Membrane</keyword>
<dbReference type="EMBL" id="VAUV01000014">
    <property type="protein sequence ID" value="TLD69272.1"/>
    <property type="molecule type" value="Genomic_DNA"/>
</dbReference>
<dbReference type="GO" id="GO:0016874">
    <property type="term" value="F:ligase activity"/>
    <property type="evidence" value="ECO:0007669"/>
    <property type="project" value="UniProtKB-KW"/>
</dbReference>
<keyword evidence="8" id="KW-1185">Reference proteome</keyword>
<feature type="transmembrane region" description="Helical" evidence="5">
    <location>
        <begin position="65"/>
        <end position="91"/>
    </location>
</feature>
<dbReference type="GO" id="GO:0016020">
    <property type="term" value="C:membrane"/>
    <property type="evidence" value="ECO:0007669"/>
    <property type="project" value="UniProtKB-SubCell"/>
</dbReference>
<evidence type="ECO:0000256" key="1">
    <source>
        <dbReference type="ARBA" id="ARBA00004141"/>
    </source>
</evidence>
<feature type="transmembrane region" description="Helical" evidence="5">
    <location>
        <begin position="317"/>
        <end position="339"/>
    </location>
</feature>
<accession>A0A5R8KAC5</accession>
<feature type="domain" description="O-antigen ligase-related" evidence="6">
    <location>
        <begin position="190"/>
        <end position="326"/>
    </location>
</feature>
<feature type="transmembrane region" description="Helical" evidence="5">
    <location>
        <begin position="206"/>
        <end position="222"/>
    </location>
</feature>
<evidence type="ECO:0000256" key="3">
    <source>
        <dbReference type="ARBA" id="ARBA00022989"/>
    </source>
</evidence>
<feature type="transmembrane region" description="Helical" evidence="5">
    <location>
        <begin position="180"/>
        <end position="199"/>
    </location>
</feature>
<dbReference type="PANTHER" id="PTHR37422:SF17">
    <property type="entry name" value="O-ANTIGEN LIGASE"/>
    <property type="match status" value="1"/>
</dbReference>
<comment type="caution">
    <text evidence="7">The sequence shown here is derived from an EMBL/GenBank/DDBJ whole genome shotgun (WGS) entry which is preliminary data.</text>
</comment>
<dbReference type="InterPro" id="IPR007016">
    <property type="entry name" value="O-antigen_ligase-rel_domated"/>
</dbReference>
<keyword evidence="7" id="KW-0436">Ligase</keyword>
<evidence type="ECO:0000256" key="4">
    <source>
        <dbReference type="ARBA" id="ARBA00023136"/>
    </source>
</evidence>
<evidence type="ECO:0000313" key="8">
    <source>
        <dbReference type="Proteomes" id="UP000306196"/>
    </source>
</evidence>